<evidence type="ECO:0000256" key="9">
    <source>
        <dbReference type="ARBA" id="ARBA00023136"/>
    </source>
</evidence>
<evidence type="ECO:0000256" key="17">
    <source>
        <dbReference type="SAM" id="Phobius"/>
    </source>
</evidence>
<dbReference type="Gene3D" id="3.30.750.24">
    <property type="entry name" value="STAS domain"/>
    <property type="match status" value="1"/>
</dbReference>
<evidence type="ECO:0000256" key="16">
    <source>
        <dbReference type="SAM" id="MobiDB-lite"/>
    </source>
</evidence>
<dbReference type="RefSeq" id="XP_026108424.1">
    <property type="nucleotide sequence ID" value="XM_026252639.1"/>
</dbReference>
<feature type="repeat" description="WD" evidence="15">
    <location>
        <begin position="270"/>
        <end position="300"/>
    </location>
</feature>
<dbReference type="GeneID" id="113080495"/>
<dbReference type="GO" id="GO:0005737">
    <property type="term" value="C:cytoplasm"/>
    <property type="evidence" value="ECO:0007669"/>
    <property type="project" value="UniProtKB-SubCell"/>
</dbReference>
<dbReference type="SUPFAM" id="SSF50978">
    <property type="entry name" value="WD40 repeat-like"/>
    <property type="match status" value="3"/>
</dbReference>
<gene>
    <name evidence="20" type="primary">LOC113080495</name>
</gene>
<evidence type="ECO:0000256" key="1">
    <source>
        <dbReference type="ARBA" id="ARBA00004141"/>
    </source>
</evidence>
<evidence type="ECO:0000259" key="18">
    <source>
        <dbReference type="PROSITE" id="PS50801"/>
    </source>
</evidence>
<keyword evidence="3" id="KW-0963">Cytoplasm</keyword>
<keyword evidence="9 17" id="KW-0472">Membrane</keyword>
<feature type="compositionally biased region" description="Basic and acidic residues" evidence="16">
    <location>
        <begin position="566"/>
        <end position="583"/>
    </location>
</feature>
<feature type="transmembrane region" description="Helical" evidence="17">
    <location>
        <begin position="1336"/>
        <end position="1362"/>
    </location>
</feature>
<evidence type="ECO:0000256" key="2">
    <source>
        <dbReference type="ARBA" id="ARBA00004496"/>
    </source>
</evidence>
<evidence type="ECO:0000313" key="20">
    <source>
        <dbReference type="RefSeq" id="XP_026108424.1"/>
    </source>
</evidence>
<dbReference type="PANTHER" id="PTHR14344:SF3">
    <property type="entry name" value="WD REPEAT-CONTAINING PROTEIN 6"/>
    <property type="match status" value="1"/>
</dbReference>
<feature type="transmembrane region" description="Helical" evidence="17">
    <location>
        <begin position="1501"/>
        <end position="1520"/>
    </location>
</feature>
<feature type="transmembrane region" description="Helical" evidence="17">
    <location>
        <begin position="1540"/>
        <end position="1558"/>
    </location>
</feature>
<dbReference type="CDD" id="cd07042">
    <property type="entry name" value="STAS_SulP_like_sulfate_transporter"/>
    <property type="match status" value="1"/>
</dbReference>
<dbReference type="Pfam" id="PF00400">
    <property type="entry name" value="WD40"/>
    <property type="match status" value="3"/>
</dbReference>
<dbReference type="InterPro" id="IPR001902">
    <property type="entry name" value="SLC26A/SulP_fam"/>
</dbReference>
<feature type="transmembrane region" description="Helical" evidence="17">
    <location>
        <begin position="1304"/>
        <end position="1324"/>
    </location>
</feature>
<dbReference type="SUPFAM" id="SSF52091">
    <property type="entry name" value="SpoIIaa-like"/>
    <property type="match status" value="1"/>
</dbReference>
<dbReference type="Gene3D" id="2.130.10.10">
    <property type="entry name" value="YVTN repeat-like/Quinoprotein amine dehydrogenase"/>
    <property type="match status" value="3"/>
</dbReference>
<evidence type="ECO:0000256" key="10">
    <source>
        <dbReference type="ARBA" id="ARBA00038255"/>
    </source>
</evidence>
<evidence type="ECO:0000256" key="4">
    <source>
        <dbReference type="ARBA" id="ARBA00022574"/>
    </source>
</evidence>
<dbReference type="KEGG" id="caua:113080495"/>
<dbReference type="PROSITE" id="PS50082">
    <property type="entry name" value="WD_REPEATS_2"/>
    <property type="match status" value="2"/>
</dbReference>
<dbReference type="InterPro" id="IPR051973">
    <property type="entry name" value="tRNA_Anticodon_Mtase-Reg"/>
</dbReference>
<evidence type="ECO:0000256" key="11">
    <source>
        <dbReference type="ARBA" id="ARBA00040154"/>
    </source>
</evidence>
<dbReference type="InterPro" id="IPR036322">
    <property type="entry name" value="WD40_repeat_dom_sf"/>
</dbReference>
<keyword evidence="19" id="KW-1185">Reference proteome</keyword>
<comment type="subunit">
    <text evidence="14">Interacts with FTSJ1; the interaction is direct, and required for 2'-O-methylation of position 34 in substrate tRNAs. Interacts with IRS4. Interacts with STK11/LKB1.</text>
</comment>
<feature type="region of interest" description="Disordered" evidence="16">
    <location>
        <begin position="566"/>
        <end position="589"/>
    </location>
</feature>
<keyword evidence="6" id="KW-0819">tRNA processing</keyword>
<feature type="repeat" description="WD" evidence="15">
    <location>
        <begin position="217"/>
        <end position="250"/>
    </location>
</feature>
<dbReference type="InterPro" id="IPR018045">
    <property type="entry name" value="S04_transporter_CS"/>
</dbReference>
<dbReference type="InterPro" id="IPR011547">
    <property type="entry name" value="SLC26A/SulP_dom"/>
</dbReference>
<name>A0A6P6NIY3_CARAU</name>
<dbReference type="Proteomes" id="UP000515129">
    <property type="component" value="Unplaced"/>
</dbReference>
<dbReference type="InterPro" id="IPR036513">
    <property type="entry name" value="STAS_dom_sf"/>
</dbReference>
<accession>A0A6P6NIY3</accession>
<evidence type="ECO:0000256" key="12">
    <source>
        <dbReference type="ARBA" id="ARBA00041816"/>
    </source>
</evidence>
<proteinExistence type="inferred from homology"/>
<dbReference type="PANTHER" id="PTHR14344">
    <property type="entry name" value="WD REPEAT PROTEIN"/>
    <property type="match status" value="1"/>
</dbReference>
<evidence type="ECO:0000256" key="6">
    <source>
        <dbReference type="ARBA" id="ARBA00022694"/>
    </source>
</evidence>
<dbReference type="PROSITE" id="PS50294">
    <property type="entry name" value="WD_REPEATS_REGION"/>
    <property type="match status" value="1"/>
</dbReference>
<keyword evidence="8 17" id="KW-1133">Transmembrane helix</keyword>
<feature type="transmembrane region" description="Helical" evidence="17">
    <location>
        <begin position="1236"/>
        <end position="1259"/>
    </location>
</feature>
<dbReference type="InterPro" id="IPR001680">
    <property type="entry name" value="WD40_rpt"/>
</dbReference>
<keyword evidence="4 15" id="KW-0853">WD repeat</keyword>
<dbReference type="Pfam" id="PF00916">
    <property type="entry name" value="Sulfate_transp"/>
    <property type="match status" value="1"/>
</dbReference>
<evidence type="ECO:0000256" key="15">
    <source>
        <dbReference type="PROSITE-ProRule" id="PRU00221"/>
    </source>
</evidence>
<feature type="domain" description="STAS" evidence="18">
    <location>
        <begin position="1651"/>
        <end position="1782"/>
    </location>
</feature>
<protein>
    <recommendedName>
        <fullName evidence="11">tRNA (34-2'-O)-methyltransferase regulator WDR6</fullName>
    </recommendedName>
    <alternativeName>
        <fullName evidence="12">WD repeat-containing protein 6</fullName>
    </alternativeName>
</protein>
<feature type="transmembrane region" description="Helical" evidence="17">
    <location>
        <begin position="1271"/>
        <end position="1292"/>
    </location>
</feature>
<dbReference type="GO" id="GO:0016020">
    <property type="term" value="C:membrane"/>
    <property type="evidence" value="ECO:0007669"/>
    <property type="project" value="UniProtKB-SubCell"/>
</dbReference>
<comment type="subcellular location">
    <subcellularLocation>
        <location evidence="2">Cytoplasm</location>
    </subcellularLocation>
    <subcellularLocation>
        <location evidence="1">Membrane</location>
        <topology evidence="1">Multi-pass membrane protein</topology>
    </subcellularLocation>
</comment>
<dbReference type="SMART" id="SM00320">
    <property type="entry name" value="WD40"/>
    <property type="match status" value="8"/>
</dbReference>
<comment type="similarity">
    <text evidence="10">Belongs to the WD repeat WDR6 family.</text>
</comment>
<sequence>MACPVESAVIKSTVLVAPVTALEFLGEDFLLTGEGPVLSVYSLHTSPKEYASLNVLHNYRIHGIRPSRKHQFGERLFNNLISSESSVLANNKEDIIVFGGKGVRLVSFNTGGRCLKLIGPVLELQDWILDIHWLKKQPHPLLGISLAHNAVLLLDAESGNVLSFYSCVETCLLYSALMIGPNWDSLVLVGGTVFNQLVLWRPTGTKPDGKSQVERRLLGHTGVIFSLCYLQKSGWLASASDDRSVRLWSVGTLGGDAGCGEESPTCLRVLYGHQARVFCVRLASNRVFSAGEDGACLLWEWGGEGKVGHTFRGHRSGGVRALAVSEESIGCKEGWMATGGADGGVRIWRVAEEKKDCEETQTETQLDLGFKGQGCPKVVRLVGEGELNTILVCTDQGEVYLSQGDSWDVIWQGGAEFQSFCVMEITSIQVQNSDCIVWVCAVGNLNGGVQVFLVGQPGVGVLLRAGEGKVHSVLWAKGLFEGSLSWCLLASGSEGLVYRWTIKVTEDESGLHMQEETLLPFLLPPCAKRWLTAAVTLSKRKGLYLCGDRRGSLLLYNDTELNVRRNEGRTDLEKKETENKQSDHGSPLSPISTLYGVHGKQGVTSVCEYQDLCYSTGRDGSVRILTVEESVLKVRRVQRACRGMEWIEKVLFLGSDGSEVQEKLLNEGIEKRTIDQGSASVAETRFVMVGFHSVHFIIWDPHRQEKLLSVACGGGHRSWAYKHPIYADTDPRAHTLRRGTLVFIKHGAVMASRSLASTETDLNGLTVKEGLHGRGISCVCHLGSLTKTGQFSELWEVFVTGGEDTTVGVLAISAKSGNVKVLSVLTDHISNVRALAAIRRRETNEKGGDDDTTSVCSLVFSAGGRAQLQCYRLLIRLDEQQGQPVCQVTQIAGHRLDEQWERKRNRHKTVKMDPETRYMSMSVVHNGTECVLLAMGCSDGAVRLFSVTESSSSVDMLWECFYHQRCVLSVATYKLEDSLDRKLLLLFSATTDGCISVWDLTAVLNSKASVSWQGPSAPFFSIPVHQSGVNALTISPRREMRQMEENVISLASGGDDGQLSLMHIKIDQKKQENGGVSLQLLAHWSVPLAHSSPLTGLCLLSPTLLVTTSPDQRLCLWSMNSDGLHPLKVLFSHTADAAGLWAWFGQEGGAWVVVCGQGLQLFQLTERKMDELHETVNRNIKEGYRCSGARLKSCFLSIAPLLSWLPQYSLRKNAIGDLISGISVGIMHLPQGMANALLVAVPPVFGLYSSFYPVLIYFMFGTSRHISVGTFSVLSIMVGAVAGDVVLASSGAESDEIEAESARVAFAAQLTILCGLIQIVLYMLRCGGVCRWLSQPLVSGYTTAAAVHVTVHQLPLLMGISIVRHRGVFAVFWMLSNIVTGIRRVLLATLVVSLVSLVILVGGKMVNSRWSSRFPIPWELVLVIFATLSSVLFDLSGQYGIQIVGPIPTGLSPPSLPSFSVSQELLLTALALAVVGYGFQASLGMMFAHKHGYPFHSNQELLAMGLCNSIGGMFQCFPVSGSMSRSTVQESTGGQTQVSSLVSALIILLILVKFGPLFQQLPKTVLAVIILVNLHGVFAQVRDVPKLWNTDRLDLVVWVVTLFSALVFNLDLGLGIAIVFSLFTIVFRTQKPRFAVLGRIAGTDCYRDLEKYSEAHQIPGVTVFSCSNPLYYANADQTFTSLKQTISNDINENPEVRPPDQQGAQSPQHCVVLELSGVTFMDSVAIGSFKSVLQDFKNTQTLFFCASCPDRLLSQMKNHCFVPDFLSLSSFFPSVHHAVLHYQGLQNTGTDVTEL</sequence>
<dbReference type="GO" id="GO:0008271">
    <property type="term" value="F:secondary active sulfate transmembrane transporter activity"/>
    <property type="evidence" value="ECO:0007669"/>
    <property type="project" value="InterPro"/>
</dbReference>
<evidence type="ECO:0000313" key="19">
    <source>
        <dbReference type="Proteomes" id="UP000515129"/>
    </source>
</evidence>
<dbReference type="Pfam" id="PF01740">
    <property type="entry name" value="STAS"/>
    <property type="match status" value="1"/>
</dbReference>
<dbReference type="InterPro" id="IPR002645">
    <property type="entry name" value="STAS_dom"/>
</dbReference>
<evidence type="ECO:0000256" key="7">
    <source>
        <dbReference type="ARBA" id="ARBA00022737"/>
    </source>
</evidence>
<dbReference type="NCBIfam" id="TIGR00815">
    <property type="entry name" value="sulP"/>
    <property type="match status" value="1"/>
</dbReference>
<dbReference type="GO" id="GO:0030488">
    <property type="term" value="P:tRNA methylation"/>
    <property type="evidence" value="ECO:0007669"/>
    <property type="project" value="TreeGrafter"/>
</dbReference>
<evidence type="ECO:0000256" key="8">
    <source>
        <dbReference type="ARBA" id="ARBA00022989"/>
    </source>
</evidence>
<feature type="transmembrane region" description="Helical" evidence="17">
    <location>
        <begin position="1382"/>
        <end position="1402"/>
    </location>
</feature>
<keyword evidence="5 17" id="KW-0812">Transmembrane</keyword>
<feature type="transmembrane region" description="Helical" evidence="17">
    <location>
        <begin position="1565"/>
        <end position="1582"/>
    </location>
</feature>
<evidence type="ECO:0000256" key="3">
    <source>
        <dbReference type="ARBA" id="ARBA00022490"/>
    </source>
</evidence>
<keyword evidence="7" id="KW-0677">Repeat</keyword>
<dbReference type="InterPro" id="IPR015943">
    <property type="entry name" value="WD40/YVTN_repeat-like_dom_sf"/>
</dbReference>
<evidence type="ECO:0000256" key="5">
    <source>
        <dbReference type="ARBA" id="ARBA00022692"/>
    </source>
</evidence>
<evidence type="ECO:0000256" key="14">
    <source>
        <dbReference type="ARBA" id="ARBA00047056"/>
    </source>
</evidence>
<evidence type="ECO:0000256" key="13">
    <source>
        <dbReference type="ARBA" id="ARBA00045751"/>
    </source>
</evidence>
<reference evidence="20" key="1">
    <citation type="submission" date="2025-08" db="UniProtKB">
        <authorList>
            <consortium name="RefSeq"/>
        </authorList>
    </citation>
    <scope>IDENTIFICATION</scope>
    <source>
        <strain evidence="20">Wakin</strain>
        <tissue evidence="20">Muscle</tissue>
    </source>
</reference>
<comment type="function">
    <text evidence="13">Together with methyltransferase FTSJ1, methylates the 2'-O-ribose of nucleotides at position 34 of the tRNA anticodon loop of substrate tRNAs. Required for the correct positioning of the substrate tRNA for methylation. Required to suppress amino acid starvation-induced autophagy. Enhances the STK11/LKB1-induced cell growth suppression activity.</text>
</comment>
<feature type="transmembrane region" description="Helical" evidence="17">
    <location>
        <begin position="1465"/>
        <end position="1489"/>
    </location>
</feature>
<feature type="transmembrane region" description="Helical" evidence="17">
    <location>
        <begin position="1414"/>
        <end position="1433"/>
    </location>
</feature>
<dbReference type="PROSITE" id="PS01130">
    <property type="entry name" value="SLC26A"/>
    <property type="match status" value="1"/>
</dbReference>
<feature type="transmembrane region" description="Helical" evidence="17">
    <location>
        <begin position="1602"/>
        <end position="1627"/>
    </location>
</feature>
<organism evidence="19 20">
    <name type="scientific">Carassius auratus</name>
    <name type="common">Goldfish</name>
    <dbReference type="NCBI Taxonomy" id="7957"/>
    <lineage>
        <taxon>Eukaryota</taxon>
        <taxon>Metazoa</taxon>
        <taxon>Chordata</taxon>
        <taxon>Craniata</taxon>
        <taxon>Vertebrata</taxon>
        <taxon>Euteleostomi</taxon>
        <taxon>Actinopterygii</taxon>
        <taxon>Neopterygii</taxon>
        <taxon>Teleostei</taxon>
        <taxon>Ostariophysi</taxon>
        <taxon>Cypriniformes</taxon>
        <taxon>Cyprinidae</taxon>
        <taxon>Cyprininae</taxon>
        <taxon>Carassius</taxon>
    </lineage>
</organism>
<dbReference type="PROSITE" id="PS50801">
    <property type="entry name" value="STAS"/>
    <property type="match status" value="1"/>
</dbReference>
<dbReference type="OrthoDB" id="5594999at2759"/>